<evidence type="ECO:0000313" key="2">
    <source>
        <dbReference type="Proteomes" id="UP001066276"/>
    </source>
</evidence>
<comment type="caution">
    <text evidence="1">The sequence shown here is derived from an EMBL/GenBank/DDBJ whole genome shotgun (WGS) entry which is preliminary data.</text>
</comment>
<dbReference type="EMBL" id="JANPWB010000006">
    <property type="protein sequence ID" value="KAJ1177327.1"/>
    <property type="molecule type" value="Genomic_DNA"/>
</dbReference>
<name>A0AAV7TL21_PLEWA</name>
<accession>A0AAV7TL21</accession>
<keyword evidence="2" id="KW-1185">Reference proteome</keyword>
<gene>
    <name evidence="1" type="ORF">NDU88_002586</name>
</gene>
<proteinExistence type="predicted"/>
<sequence length="110" mass="12304">MPTAPHRALGGDQKAPLIVLQHQETEAIHVGARKESTEPRRVQDVITSYNRRLRQIGATRYLSGEPSSVSAERMPRWQRQSVSLMSVDQSCQPQSAFCVIDPKTYSDLLG</sequence>
<dbReference type="Proteomes" id="UP001066276">
    <property type="component" value="Chromosome 3_2"/>
</dbReference>
<reference evidence="1" key="1">
    <citation type="journal article" date="2022" name="bioRxiv">
        <title>Sequencing and chromosome-scale assembly of the giantPleurodeles waltlgenome.</title>
        <authorList>
            <person name="Brown T."/>
            <person name="Elewa A."/>
            <person name="Iarovenko S."/>
            <person name="Subramanian E."/>
            <person name="Araus A.J."/>
            <person name="Petzold A."/>
            <person name="Susuki M."/>
            <person name="Suzuki K.-i.T."/>
            <person name="Hayashi T."/>
            <person name="Toyoda A."/>
            <person name="Oliveira C."/>
            <person name="Osipova E."/>
            <person name="Leigh N.D."/>
            <person name="Simon A."/>
            <person name="Yun M.H."/>
        </authorList>
    </citation>
    <scope>NUCLEOTIDE SEQUENCE</scope>
    <source>
        <strain evidence="1">20211129_DDA</strain>
        <tissue evidence="1">Liver</tissue>
    </source>
</reference>
<dbReference type="AlphaFoldDB" id="A0AAV7TL21"/>
<protein>
    <submittedName>
        <fullName evidence="1">Uncharacterized protein</fullName>
    </submittedName>
</protein>
<evidence type="ECO:0000313" key="1">
    <source>
        <dbReference type="EMBL" id="KAJ1177327.1"/>
    </source>
</evidence>
<organism evidence="1 2">
    <name type="scientific">Pleurodeles waltl</name>
    <name type="common">Iberian ribbed newt</name>
    <dbReference type="NCBI Taxonomy" id="8319"/>
    <lineage>
        <taxon>Eukaryota</taxon>
        <taxon>Metazoa</taxon>
        <taxon>Chordata</taxon>
        <taxon>Craniata</taxon>
        <taxon>Vertebrata</taxon>
        <taxon>Euteleostomi</taxon>
        <taxon>Amphibia</taxon>
        <taxon>Batrachia</taxon>
        <taxon>Caudata</taxon>
        <taxon>Salamandroidea</taxon>
        <taxon>Salamandridae</taxon>
        <taxon>Pleurodelinae</taxon>
        <taxon>Pleurodeles</taxon>
    </lineage>
</organism>